<keyword evidence="2" id="KW-1185">Reference proteome</keyword>
<evidence type="ECO:0000313" key="1">
    <source>
        <dbReference type="EMBL" id="KAK5578361.1"/>
    </source>
</evidence>
<protein>
    <submittedName>
        <fullName evidence="1">Uncharacterized protein</fullName>
    </submittedName>
</protein>
<comment type="caution">
    <text evidence="1">The sequence shown here is derived from an EMBL/GenBank/DDBJ whole genome shotgun (WGS) entry which is preliminary data.</text>
</comment>
<organism evidence="1 2">
    <name type="scientific">Dictyostelium firmibasis</name>
    <dbReference type="NCBI Taxonomy" id="79012"/>
    <lineage>
        <taxon>Eukaryota</taxon>
        <taxon>Amoebozoa</taxon>
        <taxon>Evosea</taxon>
        <taxon>Eumycetozoa</taxon>
        <taxon>Dictyostelia</taxon>
        <taxon>Dictyosteliales</taxon>
        <taxon>Dictyosteliaceae</taxon>
        <taxon>Dictyostelium</taxon>
    </lineage>
</organism>
<proteinExistence type="predicted"/>
<sequence>MDYEDTINSNNINNNNNNSNDYDFSLLILNDKKVNIELEWPFQVNRISDAYKNKKIDKPTLLRHLNILVGDKTDYYLKIIEENPEISKLPSDFNLEATLRRTQELFDLYQTVLRQLQIQDQQQRKYQNKSTTPQQQSNCNCKSIFGKDVYHFNLFEYLGKYSNDHQMTDFCTETCCYFIVKKYQDVMEYANNRIFYYKSLKTENGCYNGCKVGFVEFYQYINCLIPSIAPLFKKVEDSIKFKIRNKKLTINKETTNNQSLYGLYWSTNNIISYEINSNTPIEE</sequence>
<accession>A0AAN7YTQ0</accession>
<evidence type="ECO:0000313" key="2">
    <source>
        <dbReference type="Proteomes" id="UP001344447"/>
    </source>
</evidence>
<name>A0AAN7YTQ0_9MYCE</name>
<dbReference type="Proteomes" id="UP001344447">
    <property type="component" value="Unassembled WGS sequence"/>
</dbReference>
<dbReference type="AlphaFoldDB" id="A0AAN7YTQ0"/>
<dbReference type="EMBL" id="JAVFKY010000003">
    <property type="protein sequence ID" value="KAK5578361.1"/>
    <property type="molecule type" value="Genomic_DNA"/>
</dbReference>
<reference evidence="1 2" key="1">
    <citation type="submission" date="2023-11" db="EMBL/GenBank/DDBJ databases">
        <title>Dfirmibasis_genome.</title>
        <authorList>
            <person name="Edelbroek B."/>
            <person name="Kjellin J."/>
            <person name="Jerlstrom-Hultqvist J."/>
            <person name="Soderbom F."/>
        </authorList>
    </citation>
    <scope>NUCLEOTIDE SEQUENCE [LARGE SCALE GENOMIC DNA]</scope>
    <source>
        <strain evidence="1 2">TNS-C-14</strain>
    </source>
</reference>
<gene>
    <name evidence="1" type="ORF">RB653_008031</name>
</gene>